<protein>
    <recommendedName>
        <fullName evidence="10">TATA-binding protein-associated factor mot1</fullName>
    </recommendedName>
    <alternativeName>
        <fullName evidence="11">Modifier of transcription 1</fullName>
    </alternativeName>
</protein>
<evidence type="ECO:0000313" key="16">
    <source>
        <dbReference type="Proteomes" id="UP000030671"/>
    </source>
</evidence>
<dbReference type="CDD" id="cd17999">
    <property type="entry name" value="DEXHc_Mot1"/>
    <property type="match status" value="1"/>
</dbReference>
<evidence type="ECO:0000256" key="4">
    <source>
        <dbReference type="ARBA" id="ARBA00022741"/>
    </source>
</evidence>
<dbReference type="SUPFAM" id="SSF48371">
    <property type="entry name" value="ARM repeat"/>
    <property type="match status" value="1"/>
</dbReference>
<dbReference type="InterPro" id="IPR011989">
    <property type="entry name" value="ARM-like"/>
</dbReference>
<evidence type="ECO:0000256" key="11">
    <source>
        <dbReference type="ARBA" id="ARBA00081329"/>
    </source>
</evidence>
<evidence type="ECO:0000256" key="1">
    <source>
        <dbReference type="ARBA" id="ARBA00004123"/>
    </source>
</evidence>
<evidence type="ECO:0000256" key="6">
    <source>
        <dbReference type="ARBA" id="ARBA00022806"/>
    </source>
</evidence>
<dbReference type="Pfam" id="PF00176">
    <property type="entry name" value="SNF2-rel_dom"/>
    <property type="match status" value="1"/>
</dbReference>
<evidence type="ECO:0000256" key="5">
    <source>
        <dbReference type="ARBA" id="ARBA00022801"/>
    </source>
</evidence>
<gene>
    <name evidence="15" type="ORF">HETIRDRAFT_470402</name>
</gene>
<feature type="region of interest" description="Disordered" evidence="12">
    <location>
        <begin position="1743"/>
        <end position="1775"/>
    </location>
</feature>
<reference evidence="15 16" key="1">
    <citation type="journal article" date="2012" name="New Phytol.">
        <title>Insight into trade-off between wood decay and parasitism from the genome of a fungal forest pathogen.</title>
        <authorList>
            <person name="Olson A."/>
            <person name="Aerts A."/>
            <person name="Asiegbu F."/>
            <person name="Belbahri L."/>
            <person name="Bouzid O."/>
            <person name="Broberg A."/>
            <person name="Canback B."/>
            <person name="Coutinho P.M."/>
            <person name="Cullen D."/>
            <person name="Dalman K."/>
            <person name="Deflorio G."/>
            <person name="van Diepen L.T."/>
            <person name="Dunand C."/>
            <person name="Duplessis S."/>
            <person name="Durling M."/>
            <person name="Gonthier P."/>
            <person name="Grimwood J."/>
            <person name="Fossdal C.G."/>
            <person name="Hansson D."/>
            <person name="Henrissat B."/>
            <person name="Hietala A."/>
            <person name="Himmelstrand K."/>
            <person name="Hoffmeister D."/>
            <person name="Hogberg N."/>
            <person name="James T.Y."/>
            <person name="Karlsson M."/>
            <person name="Kohler A."/>
            <person name="Kues U."/>
            <person name="Lee Y.H."/>
            <person name="Lin Y.C."/>
            <person name="Lind M."/>
            <person name="Lindquist E."/>
            <person name="Lombard V."/>
            <person name="Lucas S."/>
            <person name="Lunden K."/>
            <person name="Morin E."/>
            <person name="Murat C."/>
            <person name="Park J."/>
            <person name="Raffaello T."/>
            <person name="Rouze P."/>
            <person name="Salamov A."/>
            <person name="Schmutz J."/>
            <person name="Solheim H."/>
            <person name="Stahlberg J."/>
            <person name="Velez H."/>
            <person name="de Vries R.P."/>
            <person name="Wiebenga A."/>
            <person name="Woodward S."/>
            <person name="Yakovlev I."/>
            <person name="Garbelotto M."/>
            <person name="Martin F."/>
            <person name="Grigoriev I.V."/>
            <person name="Stenlid J."/>
        </authorList>
    </citation>
    <scope>NUCLEOTIDE SEQUENCE [LARGE SCALE GENOMIC DNA]</scope>
    <source>
        <strain evidence="15 16">TC 32-1</strain>
    </source>
</reference>
<dbReference type="InterPro" id="IPR016024">
    <property type="entry name" value="ARM-type_fold"/>
</dbReference>
<comment type="similarity">
    <text evidence="2">Belongs to the SNF2/RAD54 helicase family.</text>
</comment>
<dbReference type="GO" id="GO:0005524">
    <property type="term" value="F:ATP binding"/>
    <property type="evidence" value="ECO:0007669"/>
    <property type="project" value="UniProtKB-KW"/>
</dbReference>
<dbReference type="Pfam" id="PF12054">
    <property type="entry name" value="DUF3535"/>
    <property type="match status" value="1"/>
</dbReference>
<keyword evidence="3" id="KW-0677">Repeat</keyword>
<dbReference type="SMART" id="SM00490">
    <property type="entry name" value="HELICc"/>
    <property type="match status" value="1"/>
</dbReference>
<dbReference type="GO" id="GO:0005634">
    <property type="term" value="C:nucleus"/>
    <property type="evidence" value="ECO:0007669"/>
    <property type="project" value="UniProtKB-SubCell"/>
</dbReference>
<evidence type="ECO:0000256" key="10">
    <source>
        <dbReference type="ARBA" id="ARBA00073046"/>
    </source>
</evidence>
<feature type="compositionally biased region" description="Basic and acidic residues" evidence="12">
    <location>
        <begin position="1743"/>
        <end position="1760"/>
    </location>
</feature>
<sequence length="1794" mass="199330">MQKGSLLLASSGKEFTKPPGILANSSEVSKARKEAIRRLGLEFLDTEDINFVKLENEVDTDVQMEDATEAASSAVSPISPTNDVGPKLKEPSPPPRSTSGTPAASSPSTSAVPPPPTEDDLTGLSARERNRLKRKRKQGNSAFVAAPPPPSHPGARVQATPAGLARLVAVEDKPVTSSRADSPKPTPSTDKVVVDPTKGGAVSPKASGQESKALEVPPGHWIWDGLVKVLEVDLFSAAWEVRHGAAMALRELLKTQGKYGGTKADFSRDENETAHERWCNDLAAKLLCVFCLDRFGDFVSDQVVAPVREIVSQTLASLLLHMPRRSVLHVHRVLLQMIRQDFTLSSQNTDIPRQQGAHEKGHVWEVRHAGLLGIKYEVAVRSDVVAPSAFVYSGREILQDVVDAAILGLGDRDDDVRSVAASCLIPVATHLVRQIPECLSSVLAVLWNCLRDMKDDLSSSVGMVMDLLGKLVSYREVIDILANESASRPLTVLAPTLFPFFRHTIPSVRLAVVEMLHSFMNVQTLPKDWVTIPLLRLLFQNLIVEERTDVRNATTATWKTTMTLLQSVQGWMESLVPQAQLLEWFAIMMTPMGVAIDPAALYDPLQIEGGIDNATERHNVDKNMLAQDLTLVTQDVVWRARIASANALACLMSRWGSPGQLVDDTFQPILLHYIDSASMLQKVLTAIVTEEWARQCDAHGIPQHLVEISSLARDLSDKTLAWLQTDPPTAYHEMAFTLARIHGECSTLLQSFGHECKIPWSNIPTLALEIDPTGMKPGCFSLATAEEAVGDIFKKLKDSLGRTKKRELGVIAEKRKAVVTSIERYKEVKSQHDIRVSAAFAAAFVALKSTPDKVSPIVKGVMNGIKNEENIDLQTRSAVAVASFIEFCAHHNLAQPPDKIVKNLCTFLCQDDERTPTFAYNRKHLSAILSFPTSSSANDTGPKEEYKAESAHKAKISRRGAGLAFVQLLARFGPRMLDTVPKMWQSMAGGLLSACDAQLPEEADRLIEQQYGQDVIDSLSVLEAVVPTLHEDLWPKIRELFPMMTIALRSRFAIIRQSVARCFATICDVMTVDAMRYLIENVIPFLNDTLILSNRQGATELLYNVVQKLDDKALPYVIFMVVPILGRMSDPDDDVRSTATNTFASLVKMVPLEVGLPSPPGFPEELLRRRDKERQFLTQLLDGSKVEHYEIPVPIKAELRKYQQDGVNWLAFLAKYQLHGVLCDDMGLGKTLQSICILASKHHERSKRYQETKSADSVHLPSLIICPPTLTGHWYYEILKYVDNLKPVMYTGNARERSKLLTKLKNYDVVITSYEVVRNDISSLQGRSWHYCVLDEGHYIKNAKTKISKAIKSIRAQHRLVLSGTPIQNSVLELWNLFDFLMPGFLGTEGSFNERFSKPIIANRDGKAKNPEAAVLALEALHKHVLPFLLRRLKEDVLHDLPPKIIQDYFCELSDVQKQLYDDFSQSQARANAEDAVKAAQVTSGEKKEQQHVFQSLQYLRKLCNHPALVLKNNAEATKAAFEKAGLKPESSNLSDIQHAPKLLALRQLLVDCGIGGSPTIAADTAKSELADAEPTATDSFSQHRVLIFCQMKQMLDIIETDLFKKHLPSVTYMRLDGSTDTNKRHAVVQTFNSDPSIDCLLLTTHVGGLGLTLTGADTVIFVEHDWNPMKDLQAMDRAHRIGQKKVVNVYRLITKGTLEEKIMGLQRFKLNIANSVVTQQNAGLDTMDTDLVLDLFKHTTEHEELSHQRREKRKEKEHALGNSKNILDGLEDLPTEEEYQDLELSSFMSSIGR</sequence>
<dbReference type="Pfam" id="PF00271">
    <property type="entry name" value="Helicase_C"/>
    <property type="match status" value="1"/>
</dbReference>
<keyword evidence="7" id="KW-0067">ATP-binding</keyword>
<evidence type="ECO:0000256" key="8">
    <source>
        <dbReference type="ARBA" id="ARBA00023125"/>
    </source>
</evidence>
<dbReference type="SMART" id="SM00487">
    <property type="entry name" value="DEXDc"/>
    <property type="match status" value="1"/>
</dbReference>
<feature type="domain" description="Helicase ATP-binding" evidence="13">
    <location>
        <begin position="1211"/>
        <end position="1384"/>
    </location>
</feature>
<dbReference type="InterPro" id="IPR001650">
    <property type="entry name" value="Helicase_C-like"/>
</dbReference>
<dbReference type="InterPro" id="IPR022707">
    <property type="entry name" value="Mot1_central_dom"/>
</dbReference>
<dbReference type="RefSeq" id="XP_009542282.1">
    <property type="nucleotide sequence ID" value="XM_009543987.1"/>
</dbReference>
<keyword evidence="5" id="KW-0378">Hydrolase</keyword>
<name>W4KI96_HETIT</name>
<proteinExistence type="inferred from homology"/>
<dbReference type="InterPro" id="IPR044972">
    <property type="entry name" value="Mot1"/>
</dbReference>
<dbReference type="InterPro" id="IPR027417">
    <property type="entry name" value="P-loop_NTPase"/>
</dbReference>
<feature type="region of interest" description="Disordered" evidence="12">
    <location>
        <begin position="171"/>
        <end position="213"/>
    </location>
</feature>
<dbReference type="Proteomes" id="UP000030671">
    <property type="component" value="Unassembled WGS sequence"/>
</dbReference>
<dbReference type="GO" id="GO:0017025">
    <property type="term" value="F:TBP-class protein binding"/>
    <property type="evidence" value="ECO:0007669"/>
    <property type="project" value="InterPro"/>
</dbReference>
<dbReference type="SUPFAM" id="SSF52540">
    <property type="entry name" value="P-loop containing nucleoside triphosphate hydrolases"/>
    <property type="match status" value="2"/>
</dbReference>
<dbReference type="Gene3D" id="1.25.10.10">
    <property type="entry name" value="Leucine-rich Repeat Variant"/>
    <property type="match status" value="2"/>
</dbReference>
<dbReference type="InterPro" id="IPR014001">
    <property type="entry name" value="Helicase_ATP-bd"/>
</dbReference>
<feature type="compositionally biased region" description="Polar residues" evidence="12">
    <location>
        <begin position="70"/>
        <end position="82"/>
    </location>
</feature>
<dbReference type="PROSITE" id="PS51194">
    <property type="entry name" value="HELICASE_CTER"/>
    <property type="match status" value="1"/>
</dbReference>
<feature type="region of interest" description="Disordered" evidence="12">
    <location>
        <begin position="1"/>
        <end position="29"/>
    </location>
</feature>
<dbReference type="eggNOG" id="KOG0392">
    <property type="taxonomic scope" value="Eukaryota"/>
</dbReference>
<dbReference type="GO" id="GO:0004386">
    <property type="term" value="F:helicase activity"/>
    <property type="evidence" value="ECO:0007669"/>
    <property type="project" value="UniProtKB-KW"/>
</dbReference>
<dbReference type="FunFam" id="3.40.50.10810:FF:000009">
    <property type="entry name" value="B-TFIID TATA-box-binding protein-associated factor 1"/>
    <property type="match status" value="1"/>
</dbReference>
<keyword evidence="16" id="KW-1185">Reference proteome</keyword>
<keyword evidence="9" id="KW-0539">Nucleus</keyword>
<dbReference type="EMBL" id="KI925455">
    <property type="protein sequence ID" value="ETW85419.1"/>
    <property type="molecule type" value="Genomic_DNA"/>
</dbReference>
<dbReference type="PANTHER" id="PTHR36498:SF1">
    <property type="entry name" value="TATA-BINDING PROTEIN-ASSOCIATED FACTOR 172"/>
    <property type="match status" value="1"/>
</dbReference>
<dbReference type="Gene3D" id="3.40.50.10810">
    <property type="entry name" value="Tandem AAA-ATPase domain"/>
    <property type="match status" value="1"/>
</dbReference>
<dbReference type="InParanoid" id="W4KI96"/>
<dbReference type="GO" id="GO:0016887">
    <property type="term" value="F:ATP hydrolysis activity"/>
    <property type="evidence" value="ECO:0007669"/>
    <property type="project" value="InterPro"/>
</dbReference>
<evidence type="ECO:0000256" key="9">
    <source>
        <dbReference type="ARBA" id="ARBA00023242"/>
    </source>
</evidence>
<feature type="region of interest" description="Disordered" evidence="12">
    <location>
        <begin position="56"/>
        <end position="157"/>
    </location>
</feature>
<dbReference type="InterPro" id="IPR049730">
    <property type="entry name" value="SNF2/RAD54-like_C"/>
</dbReference>
<dbReference type="STRING" id="747525.W4KI96"/>
<accession>W4KI96</accession>
<evidence type="ECO:0000313" key="15">
    <source>
        <dbReference type="EMBL" id="ETW85419.1"/>
    </source>
</evidence>
<dbReference type="CDD" id="cd18793">
    <property type="entry name" value="SF2_C_SNF"/>
    <property type="match status" value="1"/>
</dbReference>
<feature type="compositionally biased region" description="Low complexity" evidence="12">
    <location>
        <begin position="97"/>
        <end position="111"/>
    </location>
</feature>
<evidence type="ECO:0000256" key="7">
    <source>
        <dbReference type="ARBA" id="ARBA00022840"/>
    </source>
</evidence>
<feature type="domain" description="Helicase C-terminal" evidence="14">
    <location>
        <begin position="1576"/>
        <end position="1733"/>
    </location>
</feature>
<comment type="subcellular location">
    <subcellularLocation>
        <location evidence="1">Nucleus</location>
    </subcellularLocation>
</comment>
<dbReference type="FunCoup" id="W4KI96">
    <property type="interactions" value="835"/>
</dbReference>
<evidence type="ECO:0000259" key="14">
    <source>
        <dbReference type="PROSITE" id="PS51194"/>
    </source>
</evidence>
<keyword evidence="8" id="KW-0238">DNA-binding</keyword>
<dbReference type="GO" id="GO:0003677">
    <property type="term" value="F:DNA binding"/>
    <property type="evidence" value="ECO:0007669"/>
    <property type="project" value="UniProtKB-KW"/>
</dbReference>
<dbReference type="GeneID" id="20677345"/>
<organism evidence="15 16">
    <name type="scientific">Heterobasidion irregulare (strain TC 32-1)</name>
    <dbReference type="NCBI Taxonomy" id="747525"/>
    <lineage>
        <taxon>Eukaryota</taxon>
        <taxon>Fungi</taxon>
        <taxon>Dikarya</taxon>
        <taxon>Basidiomycota</taxon>
        <taxon>Agaricomycotina</taxon>
        <taxon>Agaricomycetes</taxon>
        <taxon>Russulales</taxon>
        <taxon>Bondarzewiaceae</taxon>
        <taxon>Heterobasidion</taxon>
        <taxon>Heterobasidion annosum species complex</taxon>
    </lineage>
</organism>
<feature type="compositionally biased region" description="Acidic residues" evidence="12">
    <location>
        <begin position="57"/>
        <end position="68"/>
    </location>
</feature>
<dbReference type="Gene3D" id="3.40.50.300">
    <property type="entry name" value="P-loop containing nucleotide triphosphate hydrolases"/>
    <property type="match status" value="1"/>
</dbReference>
<dbReference type="InterPro" id="IPR000330">
    <property type="entry name" value="SNF2_N"/>
</dbReference>
<evidence type="ECO:0000256" key="12">
    <source>
        <dbReference type="SAM" id="MobiDB-lite"/>
    </source>
</evidence>
<dbReference type="InterPro" id="IPR038718">
    <property type="entry name" value="SNF2-like_sf"/>
</dbReference>
<dbReference type="KEGG" id="hir:HETIRDRAFT_470402"/>
<dbReference type="InterPro" id="IPR044078">
    <property type="entry name" value="Mot1_ATP-bd"/>
</dbReference>
<evidence type="ECO:0000256" key="3">
    <source>
        <dbReference type="ARBA" id="ARBA00022737"/>
    </source>
</evidence>
<dbReference type="PANTHER" id="PTHR36498">
    <property type="entry name" value="TATA-BINDING PROTEIN-ASSOCIATED FACTOR 172"/>
    <property type="match status" value="1"/>
</dbReference>
<dbReference type="HOGENOM" id="CLU_000315_1_1_1"/>
<keyword evidence="4" id="KW-0547">Nucleotide-binding</keyword>
<evidence type="ECO:0000259" key="13">
    <source>
        <dbReference type="PROSITE" id="PS51192"/>
    </source>
</evidence>
<evidence type="ECO:0000256" key="2">
    <source>
        <dbReference type="ARBA" id="ARBA00007025"/>
    </source>
</evidence>
<keyword evidence="6" id="KW-0347">Helicase</keyword>
<dbReference type="PROSITE" id="PS51192">
    <property type="entry name" value="HELICASE_ATP_BIND_1"/>
    <property type="match status" value="1"/>
</dbReference>
<dbReference type="FunFam" id="3.40.50.300:FF:000428">
    <property type="entry name" value="TATA-binding protein-associated factor 172"/>
    <property type="match status" value="1"/>
</dbReference>
<dbReference type="OrthoDB" id="10252227at2759"/>